<name>A0A7W7EZP2_9SPHN</name>
<accession>A0A7W7EZP2</accession>
<dbReference type="RefSeq" id="WP_184113513.1">
    <property type="nucleotide sequence ID" value="NZ_JACHNY010000003.1"/>
</dbReference>
<protein>
    <recommendedName>
        <fullName evidence="3">Calcium-binding protein</fullName>
    </recommendedName>
</protein>
<keyword evidence="2" id="KW-1185">Reference proteome</keyword>
<proteinExistence type="predicted"/>
<organism evidence="1 2">
    <name type="scientific">Sphingomonas abaci</name>
    <dbReference type="NCBI Taxonomy" id="237611"/>
    <lineage>
        <taxon>Bacteria</taxon>
        <taxon>Pseudomonadati</taxon>
        <taxon>Pseudomonadota</taxon>
        <taxon>Alphaproteobacteria</taxon>
        <taxon>Sphingomonadales</taxon>
        <taxon>Sphingomonadaceae</taxon>
        <taxon>Sphingomonas</taxon>
    </lineage>
</organism>
<evidence type="ECO:0000313" key="1">
    <source>
        <dbReference type="EMBL" id="MBB4617555.1"/>
    </source>
</evidence>
<sequence>MLMAALALAAGGGLAPCPVPSGAETLWRPSTRYLLVGEIHGTVETPAAFADLVCAAARSGRPVTVALEYSADYQPVVDAFLDSNGDAGARAALLTLPIWNDEWQDGRSSTAFLALFERLRVLKQAGLVRHVVCSDTGENDPKPMKRDAIMARNWQAVPLGADGLLIALAGNVHMMRKPVERPGVTIHTAASLMPRGATMTVDVDYNGGTTWSCQQDGCGLHSGGQARTVASGLVPTTDPDAPFDAVLELGKPVHAALPALPERRDFKPVTEPIRVTG</sequence>
<dbReference type="EMBL" id="JACHNY010000003">
    <property type="protein sequence ID" value="MBB4617555.1"/>
    <property type="molecule type" value="Genomic_DNA"/>
</dbReference>
<reference evidence="1 2" key="1">
    <citation type="submission" date="2020-08" db="EMBL/GenBank/DDBJ databases">
        <title>Genomic Encyclopedia of Type Strains, Phase IV (KMG-IV): sequencing the most valuable type-strain genomes for metagenomic binning, comparative biology and taxonomic classification.</title>
        <authorList>
            <person name="Goeker M."/>
        </authorList>
    </citation>
    <scope>NUCLEOTIDE SEQUENCE [LARGE SCALE GENOMIC DNA]</scope>
    <source>
        <strain evidence="1 2">DSM 15867</strain>
    </source>
</reference>
<dbReference type="SUPFAM" id="SSF159501">
    <property type="entry name" value="EreA/ChaN-like"/>
    <property type="match status" value="1"/>
</dbReference>
<evidence type="ECO:0000313" key="2">
    <source>
        <dbReference type="Proteomes" id="UP000574769"/>
    </source>
</evidence>
<comment type="caution">
    <text evidence="1">The sequence shown here is derived from an EMBL/GenBank/DDBJ whole genome shotgun (WGS) entry which is preliminary data.</text>
</comment>
<evidence type="ECO:0008006" key="3">
    <source>
        <dbReference type="Google" id="ProtNLM"/>
    </source>
</evidence>
<gene>
    <name evidence="1" type="ORF">GGQ96_001683</name>
</gene>
<dbReference type="Gene3D" id="3.40.50.11550">
    <property type="match status" value="1"/>
</dbReference>
<dbReference type="AlphaFoldDB" id="A0A7W7EZP2"/>
<dbReference type="Proteomes" id="UP000574769">
    <property type="component" value="Unassembled WGS sequence"/>
</dbReference>